<comment type="subcellular location">
    <subcellularLocation>
        <location evidence="1">Secreted</location>
    </subcellularLocation>
</comment>
<evidence type="ECO:0000256" key="6">
    <source>
        <dbReference type="ARBA" id="ARBA00023157"/>
    </source>
</evidence>
<sequence length="134" mass="13928">MEGKTVIVSVLLMSLFMAQIQVDAKSCCPSVTARNIYNVCRLTGSSKQVCANISNCKVVSGSTCPNGYPNDTLENTGDAVNEYCKVGCVSSVCGALITLQNFNADEIVNGAVGKCANACSTICTKGSINVIETA</sequence>
<dbReference type="InterPro" id="IPR036391">
    <property type="entry name" value="Thionin-like_sf"/>
</dbReference>
<evidence type="ECO:0000256" key="7">
    <source>
        <dbReference type="SAM" id="SignalP"/>
    </source>
</evidence>
<keyword evidence="4" id="KW-0800">Toxin</keyword>
<keyword evidence="6" id="KW-1015">Disulfide bond</keyword>
<accession>A0ABM0U1P6</accession>
<dbReference type="InterPro" id="IPR001010">
    <property type="entry name" value="Thionin"/>
</dbReference>
<comment type="similarity">
    <text evidence="2">Belongs to the plant thionin (TC 1.C.44) family.</text>
</comment>
<proteinExistence type="inferred from homology"/>
<reference evidence="9" key="2">
    <citation type="submission" date="2025-08" db="UniProtKB">
        <authorList>
            <consortium name="RefSeq"/>
        </authorList>
    </citation>
    <scope>IDENTIFICATION</scope>
    <source>
        <tissue evidence="9">Leaf</tissue>
    </source>
</reference>
<gene>
    <name evidence="9" type="primary">LOC104718475</name>
</gene>
<dbReference type="Proteomes" id="UP000694864">
    <property type="component" value="Chromosome 2"/>
</dbReference>
<evidence type="ECO:0000256" key="5">
    <source>
        <dbReference type="ARBA" id="ARBA00022821"/>
    </source>
</evidence>
<feature type="signal peptide" evidence="7">
    <location>
        <begin position="1"/>
        <end position="24"/>
    </location>
</feature>
<keyword evidence="7" id="KW-0732">Signal</keyword>
<dbReference type="SUPFAM" id="SSF57429">
    <property type="entry name" value="Crambin-like"/>
    <property type="match status" value="1"/>
</dbReference>
<organism evidence="8 9">
    <name type="scientific">Camelina sativa</name>
    <name type="common">False flax</name>
    <name type="synonym">Myagrum sativum</name>
    <dbReference type="NCBI Taxonomy" id="90675"/>
    <lineage>
        <taxon>Eukaryota</taxon>
        <taxon>Viridiplantae</taxon>
        <taxon>Streptophyta</taxon>
        <taxon>Embryophyta</taxon>
        <taxon>Tracheophyta</taxon>
        <taxon>Spermatophyta</taxon>
        <taxon>Magnoliopsida</taxon>
        <taxon>eudicotyledons</taxon>
        <taxon>Gunneridae</taxon>
        <taxon>Pentapetalae</taxon>
        <taxon>rosids</taxon>
        <taxon>malvids</taxon>
        <taxon>Brassicales</taxon>
        <taxon>Brassicaceae</taxon>
        <taxon>Camelineae</taxon>
        <taxon>Camelina</taxon>
    </lineage>
</organism>
<dbReference type="Pfam" id="PF00321">
    <property type="entry name" value="Thionin"/>
    <property type="match status" value="1"/>
</dbReference>
<dbReference type="RefSeq" id="XP_010434541.1">
    <property type="nucleotide sequence ID" value="XM_010436239.2"/>
</dbReference>
<dbReference type="PRINTS" id="PR00287">
    <property type="entry name" value="THIONIN"/>
</dbReference>
<keyword evidence="3" id="KW-0964">Secreted</keyword>
<feature type="chain" id="PRO_5045825553" evidence="7">
    <location>
        <begin position="25"/>
        <end position="134"/>
    </location>
</feature>
<evidence type="ECO:0000313" key="8">
    <source>
        <dbReference type="Proteomes" id="UP000694864"/>
    </source>
</evidence>
<keyword evidence="5" id="KW-0611">Plant defense</keyword>
<evidence type="ECO:0000256" key="3">
    <source>
        <dbReference type="ARBA" id="ARBA00022525"/>
    </source>
</evidence>
<dbReference type="PANTHER" id="PTHR33920:SF2">
    <property type="entry name" value="THIONIN-2.1-RELATED"/>
    <property type="match status" value="1"/>
</dbReference>
<protein>
    <submittedName>
        <fullName evidence="9">Probable thionin-2.4</fullName>
    </submittedName>
</protein>
<evidence type="ECO:0000256" key="4">
    <source>
        <dbReference type="ARBA" id="ARBA00022656"/>
    </source>
</evidence>
<dbReference type="Gene3D" id="3.30.1350.10">
    <property type="entry name" value="Thionin-like"/>
    <property type="match status" value="1"/>
</dbReference>
<keyword evidence="8" id="KW-1185">Reference proteome</keyword>
<name>A0ABM0U1P6_CAMSA</name>
<dbReference type="PROSITE" id="PS00271">
    <property type="entry name" value="THIONIN"/>
    <property type="match status" value="1"/>
</dbReference>
<dbReference type="PANTHER" id="PTHR33920">
    <property type="entry name" value="THIONIN-2.1-RELATED"/>
    <property type="match status" value="1"/>
</dbReference>
<evidence type="ECO:0000313" key="9">
    <source>
        <dbReference type="RefSeq" id="XP_010434541.1"/>
    </source>
</evidence>
<evidence type="ECO:0000256" key="1">
    <source>
        <dbReference type="ARBA" id="ARBA00004613"/>
    </source>
</evidence>
<reference evidence="8" key="1">
    <citation type="journal article" date="2014" name="Nat. Commun.">
        <title>The emerging biofuel crop Camelina sativa retains a highly undifferentiated hexaploid genome structure.</title>
        <authorList>
            <person name="Kagale S."/>
            <person name="Koh C."/>
            <person name="Nixon J."/>
            <person name="Bollina V."/>
            <person name="Clarke W.E."/>
            <person name="Tuteja R."/>
            <person name="Spillane C."/>
            <person name="Robinson S.J."/>
            <person name="Links M.G."/>
            <person name="Clarke C."/>
            <person name="Higgins E.E."/>
            <person name="Huebert T."/>
            <person name="Sharpe A.G."/>
            <person name="Parkin I.A."/>
        </authorList>
    </citation>
    <scope>NUCLEOTIDE SEQUENCE [LARGE SCALE GENOMIC DNA]</scope>
    <source>
        <strain evidence="8">cv. DH55</strain>
    </source>
</reference>
<evidence type="ECO:0000256" key="2">
    <source>
        <dbReference type="ARBA" id="ARBA00009872"/>
    </source>
</evidence>
<dbReference type="GeneID" id="104718475"/>